<dbReference type="InterPro" id="IPR012677">
    <property type="entry name" value="Nucleotide-bd_a/b_plait_sf"/>
</dbReference>
<dbReference type="EMBL" id="CAJNNW010017190">
    <property type="protein sequence ID" value="CAE8660436.1"/>
    <property type="molecule type" value="Genomic_DNA"/>
</dbReference>
<gene>
    <name evidence="2" type="ORF">PGLA2088_LOCUS14142</name>
</gene>
<sequence>PREAREQHLVWDSWGSVKDLRSSPEPVNLPLPLKLMARRSGTAEDEVWTSDLKEGTADDEDTTEFEEEWTSAADAWQSATTLVVHSIPSRYTQAGLLRIWSSSPFLDFLHLPYRNNQRRSSHYAFVNFTSPAAAR</sequence>
<dbReference type="Proteomes" id="UP000626109">
    <property type="component" value="Unassembled WGS sequence"/>
</dbReference>
<reference evidence="2" key="1">
    <citation type="submission" date="2021-02" db="EMBL/GenBank/DDBJ databases">
        <authorList>
            <person name="Dougan E. K."/>
            <person name="Rhodes N."/>
            <person name="Thang M."/>
            <person name="Chan C."/>
        </authorList>
    </citation>
    <scope>NUCLEOTIDE SEQUENCE</scope>
</reference>
<dbReference type="AlphaFoldDB" id="A0A813IZF3"/>
<name>A0A813IZF3_POLGL</name>
<protein>
    <recommendedName>
        <fullName evidence="4">RRM domain-containing protein</fullName>
    </recommendedName>
</protein>
<evidence type="ECO:0000313" key="2">
    <source>
        <dbReference type="EMBL" id="CAE8660436.1"/>
    </source>
</evidence>
<evidence type="ECO:0008006" key="4">
    <source>
        <dbReference type="Google" id="ProtNLM"/>
    </source>
</evidence>
<organism evidence="2 3">
    <name type="scientific">Polarella glacialis</name>
    <name type="common">Dinoflagellate</name>
    <dbReference type="NCBI Taxonomy" id="89957"/>
    <lineage>
        <taxon>Eukaryota</taxon>
        <taxon>Sar</taxon>
        <taxon>Alveolata</taxon>
        <taxon>Dinophyceae</taxon>
        <taxon>Suessiales</taxon>
        <taxon>Suessiaceae</taxon>
        <taxon>Polarella</taxon>
    </lineage>
</organism>
<dbReference type="SUPFAM" id="SSF54928">
    <property type="entry name" value="RNA-binding domain, RBD"/>
    <property type="match status" value="1"/>
</dbReference>
<accession>A0A813IZF3</accession>
<dbReference type="GO" id="GO:0003676">
    <property type="term" value="F:nucleic acid binding"/>
    <property type="evidence" value="ECO:0007669"/>
    <property type="project" value="InterPro"/>
</dbReference>
<comment type="caution">
    <text evidence="2">The sequence shown here is derived from an EMBL/GenBank/DDBJ whole genome shotgun (WGS) entry which is preliminary data.</text>
</comment>
<proteinExistence type="predicted"/>
<feature type="region of interest" description="Disordered" evidence="1">
    <location>
        <begin position="39"/>
        <end position="61"/>
    </location>
</feature>
<dbReference type="Gene3D" id="3.30.70.330">
    <property type="match status" value="1"/>
</dbReference>
<feature type="non-terminal residue" evidence="2">
    <location>
        <position position="135"/>
    </location>
</feature>
<evidence type="ECO:0000256" key="1">
    <source>
        <dbReference type="SAM" id="MobiDB-lite"/>
    </source>
</evidence>
<dbReference type="InterPro" id="IPR035979">
    <property type="entry name" value="RBD_domain_sf"/>
</dbReference>
<evidence type="ECO:0000313" key="3">
    <source>
        <dbReference type="Proteomes" id="UP000626109"/>
    </source>
</evidence>